<feature type="transmembrane region" description="Helical" evidence="5">
    <location>
        <begin position="254"/>
        <end position="274"/>
    </location>
</feature>
<feature type="transmembrane region" description="Helical" evidence="5">
    <location>
        <begin position="166"/>
        <end position="184"/>
    </location>
</feature>
<feature type="transmembrane region" description="Helical" evidence="5">
    <location>
        <begin position="295"/>
        <end position="317"/>
    </location>
</feature>
<evidence type="ECO:0008006" key="8">
    <source>
        <dbReference type="Google" id="ProtNLM"/>
    </source>
</evidence>
<feature type="transmembrane region" description="Helical" evidence="5">
    <location>
        <begin position="190"/>
        <end position="210"/>
    </location>
</feature>
<dbReference type="PANTHER" id="PTHR11360">
    <property type="entry name" value="MONOCARBOXYLATE TRANSPORTER"/>
    <property type="match status" value="1"/>
</dbReference>
<evidence type="ECO:0000256" key="2">
    <source>
        <dbReference type="ARBA" id="ARBA00006727"/>
    </source>
</evidence>
<dbReference type="PANTHER" id="PTHR11360:SF315">
    <property type="entry name" value="TRANSPORTER MCH2-RELATED"/>
    <property type="match status" value="1"/>
</dbReference>
<dbReference type="InterPro" id="IPR011701">
    <property type="entry name" value="MFS"/>
</dbReference>
<dbReference type="Pfam" id="PF07690">
    <property type="entry name" value="MFS_1"/>
    <property type="match status" value="1"/>
</dbReference>
<evidence type="ECO:0000256" key="5">
    <source>
        <dbReference type="SAM" id="Phobius"/>
    </source>
</evidence>
<feature type="compositionally biased region" description="Low complexity" evidence="4">
    <location>
        <begin position="18"/>
        <end position="29"/>
    </location>
</feature>
<dbReference type="GO" id="GO:0022857">
    <property type="term" value="F:transmembrane transporter activity"/>
    <property type="evidence" value="ECO:0007669"/>
    <property type="project" value="InterPro"/>
</dbReference>
<accession>A0A3L6NNU8</accession>
<feature type="region of interest" description="Disordered" evidence="4">
    <location>
        <begin position="18"/>
        <end position="41"/>
    </location>
</feature>
<dbReference type="SUPFAM" id="SSF103473">
    <property type="entry name" value="MFS general substrate transporter"/>
    <property type="match status" value="1"/>
</dbReference>
<comment type="similarity">
    <text evidence="2">Belongs to the major facilitator superfamily. Monocarboxylate porter (TC 2.A.1.13) family.</text>
</comment>
<dbReference type="Proteomes" id="UP000270866">
    <property type="component" value="Chromosome 7"/>
</dbReference>
<keyword evidence="3" id="KW-0325">Glycoprotein</keyword>
<evidence type="ECO:0000313" key="7">
    <source>
        <dbReference type="Proteomes" id="UP000270866"/>
    </source>
</evidence>
<keyword evidence="5" id="KW-1133">Transmembrane helix</keyword>
<dbReference type="EMBL" id="MRCU01000004">
    <property type="protein sequence ID" value="RKK19881.1"/>
    <property type="molecule type" value="Genomic_DNA"/>
</dbReference>
<protein>
    <recommendedName>
        <fullName evidence="8">Major facilitator superfamily (MFS) profile domain-containing protein</fullName>
    </recommendedName>
</protein>
<feature type="transmembrane region" description="Helical" evidence="5">
    <location>
        <begin position="433"/>
        <end position="453"/>
    </location>
</feature>
<comment type="subcellular location">
    <subcellularLocation>
        <location evidence="1">Membrane</location>
        <topology evidence="1">Multi-pass membrane protein</topology>
    </subcellularLocation>
</comment>
<evidence type="ECO:0000256" key="1">
    <source>
        <dbReference type="ARBA" id="ARBA00004141"/>
    </source>
</evidence>
<dbReference type="GO" id="GO:0016020">
    <property type="term" value="C:membrane"/>
    <property type="evidence" value="ECO:0007669"/>
    <property type="project" value="UniProtKB-SubCell"/>
</dbReference>
<dbReference type="AlphaFoldDB" id="A0A3L6NNU8"/>
<proteinExistence type="inferred from homology"/>
<comment type="caution">
    <text evidence="6">The sequence shown here is derived from an EMBL/GenBank/DDBJ whole genome shotgun (WGS) entry which is preliminary data.</text>
</comment>
<dbReference type="Gene3D" id="1.20.1250.20">
    <property type="entry name" value="MFS general substrate transporter like domains"/>
    <property type="match status" value="1"/>
</dbReference>
<organism evidence="6 7">
    <name type="scientific">Fusarium oxysporum f. sp. cepae</name>
    <dbReference type="NCBI Taxonomy" id="396571"/>
    <lineage>
        <taxon>Eukaryota</taxon>
        <taxon>Fungi</taxon>
        <taxon>Dikarya</taxon>
        <taxon>Ascomycota</taxon>
        <taxon>Pezizomycotina</taxon>
        <taxon>Sordariomycetes</taxon>
        <taxon>Hypocreomycetidae</taxon>
        <taxon>Hypocreales</taxon>
        <taxon>Nectriaceae</taxon>
        <taxon>Fusarium</taxon>
        <taxon>Fusarium oxysporum species complex</taxon>
    </lineage>
</organism>
<keyword evidence="5" id="KW-0472">Membrane</keyword>
<evidence type="ECO:0000256" key="4">
    <source>
        <dbReference type="SAM" id="MobiDB-lite"/>
    </source>
</evidence>
<evidence type="ECO:0000256" key="3">
    <source>
        <dbReference type="ARBA" id="ARBA00023180"/>
    </source>
</evidence>
<gene>
    <name evidence="6" type="ORF">BFJ65_g6591</name>
</gene>
<sequence length="464" mass="49794">MRNPEHPQQFDTDIMAAGQRSSQAGRQSQLSTISRGHSTARDDAQLGHELMNTRIQDTGSLPAEDRKTEESRYGWVIVVLVFLINAHTWGLIGSYSIFLAYYLHSGVLNDPNPLTLAFAAGLSFSTGKDSEFSAIYISGGNRSLLLALLAAPLVTRLSPWIGTRPTVMIGVFIQAGGLIAASFSTKIWHLVLAQGLLFGAGVGLIVNVTVSIVPQWFVARRSFAVALTTAGSGTGGLIYSLSIQRMIDSLGVSWAFRILAFVSFVVNGSATLFLRDRNHALGSVHKGFNTGLFRRADFCLFLAWGFFSQFGFGITIFSMSDFAQTMVSQAVGRPLIGLASDRFGRLNVAGISTLAASISTLLIWTLAGKSFAGTIVYTLFGAFASNMWTTVAPVAAEVVGLQTLPSVLVLPTTFAEPIAVSLKTEGTNAYLEVQLFVGFMYLAAFISSMNVTIPQNAALILTES</sequence>
<dbReference type="InterPro" id="IPR050327">
    <property type="entry name" value="Proton-linked_MCT"/>
</dbReference>
<feature type="transmembrane region" description="Helical" evidence="5">
    <location>
        <begin position="222"/>
        <end position="242"/>
    </location>
</feature>
<feature type="transmembrane region" description="Helical" evidence="5">
    <location>
        <begin position="75"/>
        <end position="103"/>
    </location>
</feature>
<name>A0A3L6NNU8_FUSOX</name>
<feature type="transmembrane region" description="Helical" evidence="5">
    <location>
        <begin position="348"/>
        <end position="367"/>
    </location>
</feature>
<reference evidence="6 7" key="1">
    <citation type="journal article" date="2018" name="Sci. Rep.">
        <title>Characterisation of pathogen-specific regions and novel effector candidates in Fusarium oxysporum f. sp. cepae.</title>
        <authorList>
            <person name="Armitage A.D."/>
            <person name="Taylor A."/>
            <person name="Sobczyk M.K."/>
            <person name="Baxter L."/>
            <person name="Greenfield B.P."/>
            <person name="Bates H.J."/>
            <person name="Wilson F."/>
            <person name="Jackson A.C."/>
            <person name="Ott S."/>
            <person name="Harrison R.J."/>
            <person name="Clarkson J.P."/>
        </authorList>
    </citation>
    <scope>NUCLEOTIDE SEQUENCE [LARGE SCALE GENOMIC DNA]</scope>
    <source>
        <strain evidence="6 7">FoC_Fus2</strain>
    </source>
</reference>
<evidence type="ECO:0000313" key="6">
    <source>
        <dbReference type="EMBL" id="RKK19881.1"/>
    </source>
</evidence>
<dbReference type="InterPro" id="IPR036259">
    <property type="entry name" value="MFS_trans_sf"/>
</dbReference>
<keyword evidence="5" id="KW-0812">Transmembrane</keyword>